<dbReference type="RefSeq" id="WP_093753519.1">
    <property type="nucleotide sequence ID" value="NZ_BSYN01000008.1"/>
</dbReference>
<evidence type="ECO:0000259" key="1">
    <source>
        <dbReference type="Pfam" id="PF00534"/>
    </source>
</evidence>
<feature type="domain" description="Glycosyltransferase subfamily 4-like N-terminal" evidence="2">
    <location>
        <begin position="14"/>
        <end position="183"/>
    </location>
</feature>
<evidence type="ECO:0000259" key="2">
    <source>
        <dbReference type="Pfam" id="PF13439"/>
    </source>
</evidence>
<dbReference type="PANTHER" id="PTHR45947">
    <property type="entry name" value="SULFOQUINOVOSYL TRANSFERASE SQD2"/>
    <property type="match status" value="1"/>
</dbReference>
<feature type="domain" description="Glycosyl transferase family 1" evidence="1">
    <location>
        <begin position="193"/>
        <end position="355"/>
    </location>
</feature>
<name>A0A1H3AT51_9FIRM</name>
<organism evidence="3 4">
    <name type="scientific">Tepidimicrobium xylanilyticum</name>
    <dbReference type="NCBI Taxonomy" id="1123352"/>
    <lineage>
        <taxon>Bacteria</taxon>
        <taxon>Bacillati</taxon>
        <taxon>Bacillota</taxon>
        <taxon>Tissierellia</taxon>
        <taxon>Tissierellales</taxon>
        <taxon>Tepidimicrobiaceae</taxon>
        <taxon>Tepidimicrobium</taxon>
    </lineage>
</organism>
<proteinExistence type="predicted"/>
<dbReference type="PANTHER" id="PTHR45947:SF3">
    <property type="entry name" value="SULFOQUINOVOSYL TRANSFERASE SQD2"/>
    <property type="match status" value="1"/>
</dbReference>
<dbReference type="GO" id="GO:0016758">
    <property type="term" value="F:hexosyltransferase activity"/>
    <property type="evidence" value="ECO:0007669"/>
    <property type="project" value="TreeGrafter"/>
</dbReference>
<dbReference type="Proteomes" id="UP000198828">
    <property type="component" value="Unassembled WGS sequence"/>
</dbReference>
<dbReference type="OrthoDB" id="9802525at2"/>
<dbReference type="AlphaFoldDB" id="A0A1H3AT51"/>
<dbReference type="SUPFAM" id="SSF53756">
    <property type="entry name" value="UDP-Glycosyltransferase/glycogen phosphorylase"/>
    <property type="match status" value="1"/>
</dbReference>
<sequence length="387" mass="44068">MKVLITTDLYIPTINGVVTSVINLSKELEKLGHEVRILTLSQNNISYKEKNVTYIGSKNAGKIYPGARFALTFDNKYIEEIINWSPDIIHSQCELSTFRMARNIANRLHIPIVHTYHTVYEDYTHYFSPNKKLGRKIVAIFTRKILENVNSVIAPTEKVKSLLAGYGINKDIYVVPTGIDLNRFNLNFGEDEKQKIKEQIGISGNYKVLITVGRLAKEKNIEEILFFVSKLKDKNIVLLIVGDGPNRKALENYVNKLGIREKILFTGMVLPEEVPKYYQLSDVFVSASNSETQGLTYIESLASGVPALCKRDPCLKGVIKDGINGWQYDSFEDFSQKLEYILDSERHVLLKENARRGAWSDFSSEAFAKKVEYVYKHAMGLNYEMAQ</sequence>
<gene>
    <name evidence="3" type="ORF">SAMN05660923_02129</name>
</gene>
<dbReference type="InterPro" id="IPR028098">
    <property type="entry name" value="Glyco_trans_4-like_N"/>
</dbReference>
<dbReference type="Pfam" id="PF00534">
    <property type="entry name" value="Glycos_transf_1"/>
    <property type="match status" value="1"/>
</dbReference>
<evidence type="ECO:0000313" key="3">
    <source>
        <dbReference type="EMBL" id="SDX32856.1"/>
    </source>
</evidence>
<dbReference type="InterPro" id="IPR050194">
    <property type="entry name" value="Glycosyltransferase_grp1"/>
</dbReference>
<accession>A0A1H3AT51</accession>
<dbReference type="Gene3D" id="3.40.50.2000">
    <property type="entry name" value="Glycogen Phosphorylase B"/>
    <property type="match status" value="2"/>
</dbReference>
<protein>
    <submittedName>
        <fullName evidence="3">1,2-diacylglycerol 3-alpha-glucosyltransferase</fullName>
    </submittedName>
</protein>
<keyword evidence="3" id="KW-0808">Transferase</keyword>
<reference evidence="3 4" key="1">
    <citation type="submission" date="2016-10" db="EMBL/GenBank/DDBJ databases">
        <authorList>
            <person name="de Groot N.N."/>
        </authorList>
    </citation>
    <scope>NUCLEOTIDE SEQUENCE [LARGE SCALE GENOMIC DNA]</scope>
    <source>
        <strain evidence="3 4">DSM 23310</strain>
    </source>
</reference>
<evidence type="ECO:0000313" key="4">
    <source>
        <dbReference type="Proteomes" id="UP000198828"/>
    </source>
</evidence>
<dbReference type="CDD" id="cd03817">
    <property type="entry name" value="GT4_UGDG-like"/>
    <property type="match status" value="1"/>
</dbReference>
<dbReference type="Pfam" id="PF13439">
    <property type="entry name" value="Glyco_transf_4"/>
    <property type="match status" value="1"/>
</dbReference>
<dbReference type="EMBL" id="FNNG01000009">
    <property type="protein sequence ID" value="SDX32856.1"/>
    <property type="molecule type" value="Genomic_DNA"/>
</dbReference>
<keyword evidence="4" id="KW-1185">Reference proteome</keyword>
<dbReference type="InterPro" id="IPR001296">
    <property type="entry name" value="Glyco_trans_1"/>
</dbReference>